<dbReference type="EC" id="3.1.3.11" evidence="5"/>
<dbReference type="PANTHER" id="PTHR30447">
    <property type="entry name" value="FRUCTOSE-1,6-BISPHOSPHATASE CLASS 2"/>
    <property type="match status" value="1"/>
</dbReference>
<dbReference type="EMBL" id="UOEO01000127">
    <property type="protein sequence ID" value="VAW20000.1"/>
    <property type="molecule type" value="Genomic_DNA"/>
</dbReference>
<proteinExistence type="predicted"/>
<accession>A0A3B0TTF4</accession>
<evidence type="ECO:0000256" key="4">
    <source>
        <dbReference type="ARBA" id="ARBA00023277"/>
    </source>
</evidence>
<evidence type="ECO:0000256" key="2">
    <source>
        <dbReference type="ARBA" id="ARBA00022801"/>
    </source>
</evidence>
<evidence type="ECO:0000256" key="1">
    <source>
        <dbReference type="ARBA" id="ARBA00022723"/>
    </source>
</evidence>
<reference evidence="5" key="1">
    <citation type="submission" date="2018-06" db="EMBL/GenBank/DDBJ databases">
        <authorList>
            <person name="Zhirakovskaya E."/>
        </authorList>
    </citation>
    <scope>NUCLEOTIDE SEQUENCE</scope>
</reference>
<dbReference type="AlphaFoldDB" id="A0A3B0TTF4"/>
<protein>
    <submittedName>
        <fullName evidence="5">Fructose-1,6-bisphosphatase, GlpX type</fullName>
        <ecNumber evidence="5">3.1.3.11</ecNumber>
    </submittedName>
</protein>
<dbReference type="GO" id="GO:0046872">
    <property type="term" value="F:metal ion binding"/>
    <property type="evidence" value="ECO:0007669"/>
    <property type="project" value="UniProtKB-KW"/>
</dbReference>
<keyword evidence="4" id="KW-0119">Carbohydrate metabolism</keyword>
<keyword evidence="1" id="KW-0479">Metal-binding</keyword>
<organism evidence="5">
    <name type="scientific">hydrothermal vent metagenome</name>
    <dbReference type="NCBI Taxonomy" id="652676"/>
    <lineage>
        <taxon>unclassified sequences</taxon>
        <taxon>metagenomes</taxon>
        <taxon>ecological metagenomes</taxon>
    </lineage>
</organism>
<dbReference type="Gene3D" id="3.30.540.10">
    <property type="entry name" value="Fructose-1,6-Bisphosphatase, subunit A, domain 1"/>
    <property type="match status" value="1"/>
</dbReference>
<dbReference type="Gene3D" id="3.40.190.90">
    <property type="match status" value="1"/>
</dbReference>
<dbReference type="GO" id="GO:0005829">
    <property type="term" value="C:cytosol"/>
    <property type="evidence" value="ECO:0007669"/>
    <property type="project" value="TreeGrafter"/>
</dbReference>
<keyword evidence="2 5" id="KW-0378">Hydrolase</keyword>
<dbReference type="PANTHER" id="PTHR30447:SF0">
    <property type="entry name" value="FRUCTOSE-1,6-BISPHOSPHATASE 1 CLASS 2-RELATED"/>
    <property type="match status" value="1"/>
</dbReference>
<dbReference type="GO" id="GO:0030388">
    <property type="term" value="P:fructose 1,6-bisphosphate metabolic process"/>
    <property type="evidence" value="ECO:0007669"/>
    <property type="project" value="TreeGrafter"/>
</dbReference>
<evidence type="ECO:0000313" key="5">
    <source>
        <dbReference type="EMBL" id="VAW20000.1"/>
    </source>
</evidence>
<dbReference type="GO" id="GO:0006094">
    <property type="term" value="P:gluconeogenesis"/>
    <property type="evidence" value="ECO:0007669"/>
    <property type="project" value="InterPro"/>
</dbReference>
<gene>
    <name evidence="5" type="ORF">MNBD_ALPHA12-196</name>
</gene>
<keyword evidence="3" id="KW-0464">Manganese</keyword>
<name>A0A3B0TTF4_9ZZZZ</name>
<evidence type="ECO:0000256" key="3">
    <source>
        <dbReference type="ARBA" id="ARBA00023211"/>
    </source>
</evidence>
<sequence>MPSLSNPQPEKTDSESFAINEVALGFVRATEQGAIAAASWRGKGAERAADMAAMDALHHSLNNIGVNATIVIGEEGEKLYVGEAVGAGNGPRLDIAVDPLEGTTLCAKNLNDALVALAVAEPGNLLHVPNIYMHKIAIGPGYPDGLVDLDASPSDNVAALAQAKKVPVSEISVCVLDRPRHGALIEQLRSIGASVRLIGDGDIAGVIHAANVFESGIDIYLGSGGAPEGVLAAAAIRCLGGFMQARLILDRPDQVQLALKAGITEHDKKYQVDDLAAGNVLFAATGVTSGALVDGVRIGKHHVHTASIVMNSLYSNVRWISTRHSRQSLVFVPGGSQEAR</sequence>
<dbReference type="Pfam" id="PF03320">
    <property type="entry name" value="FBPase_glpX"/>
    <property type="match status" value="1"/>
</dbReference>
<dbReference type="InterPro" id="IPR004464">
    <property type="entry name" value="FBPase_class-2/SBPase"/>
</dbReference>
<dbReference type="GO" id="GO:0006071">
    <property type="term" value="P:glycerol metabolic process"/>
    <property type="evidence" value="ECO:0007669"/>
    <property type="project" value="InterPro"/>
</dbReference>
<dbReference type="SUPFAM" id="SSF56655">
    <property type="entry name" value="Carbohydrate phosphatase"/>
    <property type="match status" value="1"/>
</dbReference>
<dbReference type="PIRSF" id="PIRSF004532">
    <property type="entry name" value="GlpX"/>
    <property type="match status" value="1"/>
</dbReference>
<dbReference type="GO" id="GO:0042132">
    <property type="term" value="F:fructose 1,6-bisphosphate 1-phosphatase activity"/>
    <property type="evidence" value="ECO:0007669"/>
    <property type="project" value="UniProtKB-EC"/>
</dbReference>